<dbReference type="Proteomes" id="UP000500767">
    <property type="component" value="Chromosome"/>
</dbReference>
<gene>
    <name evidence="2" type="ORF">HN018_07055</name>
</gene>
<dbReference type="KEGG" id="lck:HN018_07055"/>
<accession>A0A6M8HN33</accession>
<dbReference type="AlphaFoldDB" id="A0A6M8HN33"/>
<organism evidence="2 3">
    <name type="scientific">Lichenicola cladoniae</name>
    <dbReference type="NCBI Taxonomy" id="1484109"/>
    <lineage>
        <taxon>Bacteria</taxon>
        <taxon>Pseudomonadati</taxon>
        <taxon>Pseudomonadota</taxon>
        <taxon>Alphaproteobacteria</taxon>
        <taxon>Acetobacterales</taxon>
        <taxon>Acetobacteraceae</taxon>
        <taxon>Lichenicola</taxon>
    </lineage>
</organism>
<evidence type="ECO:0000313" key="2">
    <source>
        <dbReference type="EMBL" id="QKE89833.1"/>
    </source>
</evidence>
<keyword evidence="1" id="KW-0812">Transmembrane</keyword>
<evidence type="ECO:0000313" key="3">
    <source>
        <dbReference type="Proteomes" id="UP000500767"/>
    </source>
</evidence>
<protein>
    <submittedName>
        <fullName evidence="2">Uncharacterized protein</fullName>
    </submittedName>
</protein>
<evidence type="ECO:0000256" key="1">
    <source>
        <dbReference type="SAM" id="Phobius"/>
    </source>
</evidence>
<keyword evidence="1" id="KW-0472">Membrane</keyword>
<reference evidence="2 3" key="1">
    <citation type="journal article" date="2014" name="World J. Microbiol. Biotechnol.">
        <title>Biodiversity and physiological characteristics of Antarctic and Arctic lichens-associated bacteria.</title>
        <authorList>
            <person name="Lee Y.M."/>
            <person name="Kim E.H."/>
            <person name="Lee H.K."/>
            <person name="Hong S.G."/>
        </authorList>
    </citation>
    <scope>NUCLEOTIDE SEQUENCE [LARGE SCALE GENOMIC DNA]</scope>
    <source>
        <strain evidence="2 3">PAMC 26569</strain>
    </source>
</reference>
<name>A0A6M8HN33_9PROT</name>
<feature type="transmembrane region" description="Helical" evidence="1">
    <location>
        <begin position="37"/>
        <end position="59"/>
    </location>
</feature>
<keyword evidence="1" id="KW-1133">Transmembrane helix</keyword>
<sequence length="94" mass="9890">MEHAMNLVLGLLLGLFNLVAAAIGVIEGFARRLLADIGIGGELQTIILIVLLVLLIVAAIRVFGRLFGVLIAVFLLLLLFHALLGNGHVAGTPI</sequence>
<keyword evidence="3" id="KW-1185">Reference proteome</keyword>
<feature type="transmembrane region" description="Helical" evidence="1">
    <location>
        <begin position="66"/>
        <end position="84"/>
    </location>
</feature>
<proteinExistence type="predicted"/>
<dbReference type="EMBL" id="CP053708">
    <property type="protein sequence ID" value="QKE89833.1"/>
    <property type="molecule type" value="Genomic_DNA"/>
</dbReference>